<evidence type="ECO:0000313" key="1">
    <source>
        <dbReference type="Proteomes" id="UP000035642"/>
    </source>
</evidence>
<dbReference type="STRING" id="6313.A0A0K0D3E3"/>
<protein>
    <submittedName>
        <fullName evidence="2">Maestro heat-like repeat family member 5</fullName>
    </submittedName>
</protein>
<accession>A0A0K0D3E3</accession>
<organism evidence="1 2">
    <name type="scientific">Angiostrongylus cantonensis</name>
    <name type="common">Rat lungworm</name>
    <dbReference type="NCBI Taxonomy" id="6313"/>
    <lineage>
        <taxon>Eukaryota</taxon>
        <taxon>Metazoa</taxon>
        <taxon>Ecdysozoa</taxon>
        <taxon>Nematoda</taxon>
        <taxon>Chromadorea</taxon>
        <taxon>Rhabditida</taxon>
        <taxon>Rhabditina</taxon>
        <taxon>Rhabditomorpha</taxon>
        <taxon>Strongyloidea</taxon>
        <taxon>Metastrongylidae</taxon>
        <taxon>Angiostrongylus</taxon>
    </lineage>
</organism>
<name>A0A0K0D3E3_ANGCA</name>
<evidence type="ECO:0000313" key="2">
    <source>
        <dbReference type="WBParaSite" id="ACAC_0000458801-mRNA-1"/>
    </source>
</evidence>
<proteinExistence type="predicted"/>
<reference evidence="2" key="2">
    <citation type="submission" date="2017-02" db="UniProtKB">
        <authorList>
            <consortium name="WormBaseParasite"/>
        </authorList>
    </citation>
    <scope>IDENTIFICATION</scope>
</reference>
<dbReference type="AlphaFoldDB" id="A0A0K0D3E3"/>
<sequence length="222" mass="25542">MWTIVQRNFRSCDSSNVHNTKEDTFLQISCELAGEQHIWVEYVKKMVAMICTQAASRVHSPRCIRLLMRALREVGSLLTVTEKKEYLRLALTKLFLEDMETSIKATTFALLSPNYDLLDWMKDKKHPFSTLLSLAVTTVQVDGKVMLWAWFQQFSEELPLQDVSPESVQRAFEELVARLDDRAVERSQIEEVVPAPLACNQEVMYLFTNNFFRLGKAEAGLS</sequence>
<keyword evidence="1" id="KW-1185">Reference proteome</keyword>
<dbReference type="Proteomes" id="UP000035642">
    <property type="component" value="Unassembled WGS sequence"/>
</dbReference>
<dbReference type="WBParaSite" id="ACAC_0000458801-mRNA-1">
    <property type="protein sequence ID" value="ACAC_0000458801-mRNA-1"/>
    <property type="gene ID" value="ACAC_0000458801"/>
</dbReference>
<reference evidence="1" key="1">
    <citation type="submission" date="2012-09" db="EMBL/GenBank/DDBJ databases">
        <authorList>
            <person name="Martin A.A."/>
        </authorList>
    </citation>
    <scope>NUCLEOTIDE SEQUENCE</scope>
</reference>